<feature type="region of interest" description="Disordered" evidence="1">
    <location>
        <begin position="108"/>
        <end position="151"/>
    </location>
</feature>
<proteinExistence type="predicted"/>
<organism evidence="2 3">
    <name type="scientific">Strongylus vulgaris</name>
    <name type="common">Blood worm</name>
    <dbReference type="NCBI Taxonomy" id="40348"/>
    <lineage>
        <taxon>Eukaryota</taxon>
        <taxon>Metazoa</taxon>
        <taxon>Ecdysozoa</taxon>
        <taxon>Nematoda</taxon>
        <taxon>Chromadorea</taxon>
        <taxon>Rhabditida</taxon>
        <taxon>Rhabditina</taxon>
        <taxon>Rhabditomorpha</taxon>
        <taxon>Strongyloidea</taxon>
        <taxon>Strongylidae</taxon>
        <taxon>Strongylus</taxon>
    </lineage>
</organism>
<dbReference type="Proteomes" id="UP000270094">
    <property type="component" value="Unassembled WGS sequence"/>
</dbReference>
<name>A0A3P7I3A9_STRVU</name>
<reference evidence="2 3" key="1">
    <citation type="submission" date="2018-11" db="EMBL/GenBank/DDBJ databases">
        <authorList>
            <consortium name="Pathogen Informatics"/>
        </authorList>
    </citation>
    <scope>NUCLEOTIDE SEQUENCE [LARGE SCALE GENOMIC DNA]</scope>
</reference>
<sequence>MWGSTSLFQKTVNPSDLFAKIEHLHSDAGISPQGSVEWVVPDMLDLVTAREPLVRPGPPPKEPINQIYRRTQEQVVCGSLAVTKGKRNIGADVREKKTNYGNKSLTFDRTETQTKTPNSYERKEVKFKKKNTANKAKPKFNKRNKFSLLNM</sequence>
<evidence type="ECO:0000313" key="3">
    <source>
        <dbReference type="Proteomes" id="UP000270094"/>
    </source>
</evidence>
<protein>
    <submittedName>
        <fullName evidence="2">Uncharacterized protein</fullName>
    </submittedName>
</protein>
<dbReference type="EMBL" id="UYYB01004774">
    <property type="protein sequence ID" value="VDM67160.1"/>
    <property type="molecule type" value="Genomic_DNA"/>
</dbReference>
<evidence type="ECO:0000313" key="2">
    <source>
        <dbReference type="EMBL" id="VDM67160.1"/>
    </source>
</evidence>
<feature type="compositionally biased region" description="Basic residues" evidence="1">
    <location>
        <begin position="125"/>
        <end position="145"/>
    </location>
</feature>
<evidence type="ECO:0000256" key="1">
    <source>
        <dbReference type="SAM" id="MobiDB-lite"/>
    </source>
</evidence>
<dbReference type="AlphaFoldDB" id="A0A3P7I3A9"/>
<accession>A0A3P7I3A9</accession>
<keyword evidence="3" id="KW-1185">Reference proteome</keyword>
<gene>
    <name evidence="2" type="ORF">SVUK_LOCUS2158</name>
</gene>